<dbReference type="Proteomes" id="UP000095023">
    <property type="component" value="Unassembled WGS sequence"/>
</dbReference>
<evidence type="ECO:0000313" key="1">
    <source>
        <dbReference type="EMBL" id="ODV92101.1"/>
    </source>
</evidence>
<dbReference type="AlphaFoldDB" id="A0A1E4TK29"/>
<evidence type="ECO:0000313" key="2">
    <source>
        <dbReference type="Proteomes" id="UP000095023"/>
    </source>
</evidence>
<gene>
    <name evidence="1" type="ORF">CANCADRAFT_30360</name>
</gene>
<organism evidence="1 2">
    <name type="scientific">Tortispora caseinolytica NRRL Y-17796</name>
    <dbReference type="NCBI Taxonomy" id="767744"/>
    <lineage>
        <taxon>Eukaryota</taxon>
        <taxon>Fungi</taxon>
        <taxon>Dikarya</taxon>
        <taxon>Ascomycota</taxon>
        <taxon>Saccharomycotina</taxon>
        <taxon>Trigonopsidomycetes</taxon>
        <taxon>Trigonopsidales</taxon>
        <taxon>Trigonopsidaceae</taxon>
        <taxon>Tortispora</taxon>
    </lineage>
</organism>
<dbReference type="Gene3D" id="2.130.10.10">
    <property type="entry name" value="YVTN repeat-like/Quinoprotein amine dehydrogenase"/>
    <property type="match status" value="1"/>
</dbReference>
<dbReference type="EMBL" id="KV453841">
    <property type="protein sequence ID" value="ODV92101.1"/>
    <property type="molecule type" value="Genomic_DNA"/>
</dbReference>
<dbReference type="SUPFAM" id="SSF69322">
    <property type="entry name" value="Tricorn protease domain 2"/>
    <property type="match status" value="1"/>
</dbReference>
<keyword evidence="2" id="KW-1185">Reference proteome</keyword>
<dbReference type="OrthoDB" id="5324744at2759"/>
<accession>A0A1E4TK29</accession>
<name>A0A1E4TK29_9ASCO</name>
<dbReference type="InterPro" id="IPR015943">
    <property type="entry name" value="WD40/YVTN_repeat-like_dom_sf"/>
</dbReference>
<protein>
    <submittedName>
        <fullName evidence="1">Uncharacterized protein</fullName>
    </submittedName>
</protein>
<proteinExistence type="predicted"/>
<reference evidence="2" key="1">
    <citation type="submission" date="2016-02" db="EMBL/GenBank/DDBJ databases">
        <title>Comparative genomics of biotechnologically important yeasts.</title>
        <authorList>
            <consortium name="DOE Joint Genome Institute"/>
            <person name="Riley R."/>
            <person name="Haridas S."/>
            <person name="Wolfe K.H."/>
            <person name="Lopes M.R."/>
            <person name="Hittinger C.T."/>
            <person name="Goker M."/>
            <person name="Salamov A."/>
            <person name="Wisecaver J."/>
            <person name="Long T.M."/>
            <person name="Aerts A.L."/>
            <person name="Barry K."/>
            <person name="Choi C."/>
            <person name="Clum A."/>
            <person name="Coughlan A.Y."/>
            <person name="Deshpande S."/>
            <person name="Douglass A.P."/>
            <person name="Hanson S.J."/>
            <person name="Klenk H.-P."/>
            <person name="Labutti K."/>
            <person name="Lapidus A."/>
            <person name="Lindquist E."/>
            <person name="Lipzen A."/>
            <person name="Meier-Kolthoff J.P."/>
            <person name="Ohm R.A."/>
            <person name="Otillar R.P."/>
            <person name="Pangilinan J."/>
            <person name="Peng Y."/>
            <person name="Rokas A."/>
            <person name="Rosa C.A."/>
            <person name="Scheuner C."/>
            <person name="Sibirny A.A."/>
            <person name="Slot J.C."/>
            <person name="Stielow J.B."/>
            <person name="Sun H."/>
            <person name="Kurtzman C.P."/>
            <person name="Blackwell M."/>
            <person name="Jeffries T.W."/>
            <person name="Grigoriev I.V."/>
        </authorList>
    </citation>
    <scope>NUCLEOTIDE SEQUENCE [LARGE SCALE GENOMIC DNA]</scope>
    <source>
        <strain evidence="2">NRRL Y-17796</strain>
    </source>
</reference>
<sequence>MAEHFTLIELFTQKYKEARKVSAIEDDLAKDLQVLTTQDVIQKRNNSLPYGLESVALEQLDEEAEKRFNACFPKYRKRIQWSLSGKGIAGIRSKFYTAMALSPSAKRALLVEDKKWSVYELDEESNEPPQLICTGKVTGEYSTGRDPITMRKAPLNWPQESDQTDVVPLATSPTSHSDTATKSNEAIASATEYSIAALADNIAVLASPNGVLTVHNIQREGRPVYRYVAPSAIRALAVSPNGSCVACGYTVYDSVSDIEEPIISLHRITPDVLNSRSYYNTFAEPTIAALPIADPINTLTFSNDGAFLACSTIMQSRFMVINVSNADEPRVIMTSVRKIDNSNESEGITSMRFFPGNRLLAITCRAYDAIPIIVDVMGSFVGSGATEDSGTIANSTLVTQFPEVGSSVYSAAVSPRGNAIAFATNSGQVYVVSYSRLGLVDNSYTVVQVGKTVNANKITEAPAMRWSPKGYTLLVLDRRGGLNLYNFAAGMPGSNGTEECRVIQRA</sequence>